<reference evidence="1 2" key="1">
    <citation type="submission" date="2022-07" db="EMBL/GenBank/DDBJ databases">
        <authorList>
            <person name="Li W.-J."/>
            <person name="Deng Q.-Q."/>
        </authorList>
    </citation>
    <scope>NUCLEOTIDE SEQUENCE [LARGE SCALE GENOMIC DNA]</scope>
    <source>
        <strain evidence="1 2">SYSU M60028</strain>
    </source>
</reference>
<sequence>MTWSIVARDPETGALAVAVTTCAFAVGARVPYGLGLVGAIATQSYVSPFYGIDGLRYLQEGRSAQEAIDIVRAADPASAQRQVHAIDRWGRTAVFTGEDCVDWAGCQAAENVSVAGNMLAGPQVVERTLETWLQTPELDFDDRLLTALEAGQAAGGDKRGKQSAALKLWTTEVYPAIDIRVDDHPEPLVELRRLWRVAHQRYVPFQAAGPTRLRPAGIQDRALLDEATSAYARDWNARHPETPSAPEPVG</sequence>
<protein>
    <submittedName>
        <fullName evidence="1">DUF1028 domain-containing protein</fullName>
    </submittedName>
</protein>
<evidence type="ECO:0000313" key="2">
    <source>
        <dbReference type="Proteomes" id="UP001205890"/>
    </source>
</evidence>
<proteinExistence type="predicted"/>
<accession>A0ABT1L8A1</accession>
<gene>
    <name evidence="1" type="ORF">NK718_00330</name>
</gene>
<dbReference type="PANTHER" id="PTHR39328">
    <property type="entry name" value="BLL2871 PROTEIN"/>
    <property type="match status" value="1"/>
</dbReference>
<organism evidence="1 2">
    <name type="scientific">Alsobacter ponti</name>
    <dbReference type="NCBI Taxonomy" id="2962936"/>
    <lineage>
        <taxon>Bacteria</taxon>
        <taxon>Pseudomonadati</taxon>
        <taxon>Pseudomonadota</taxon>
        <taxon>Alphaproteobacteria</taxon>
        <taxon>Hyphomicrobiales</taxon>
        <taxon>Alsobacteraceae</taxon>
        <taxon>Alsobacter</taxon>
    </lineage>
</organism>
<dbReference type="Proteomes" id="UP001205890">
    <property type="component" value="Unassembled WGS sequence"/>
</dbReference>
<dbReference type="RefSeq" id="WP_254737386.1">
    <property type="nucleotide sequence ID" value="NZ_JANCLU010000001.1"/>
</dbReference>
<comment type="caution">
    <text evidence="1">The sequence shown here is derived from an EMBL/GenBank/DDBJ whole genome shotgun (WGS) entry which is preliminary data.</text>
</comment>
<dbReference type="InterPro" id="IPR010430">
    <property type="entry name" value="DUF1028"/>
</dbReference>
<dbReference type="Gene3D" id="3.60.20.10">
    <property type="entry name" value="Glutamine Phosphoribosylpyrophosphate, subunit 1, domain 1"/>
    <property type="match status" value="1"/>
</dbReference>
<dbReference type="PANTHER" id="PTHR39328:SF1">
    <property type="entry name" value="BLL2871 PROTEIN"/>
    <property type="match status" value="1"/>
</dbReference>
<dbReference type="Pfam" id="PF06267">
    <property type="entry name" value="DUF1028"/>
    <property type="match status" value="1"/>
</dbReference>
<keyword evidence="2" id="KW-1185">Reference proteome</keyword>
<name>A0ABT1L8A1_9HYPH</name>
<dbReference type="SUPFAM" id="SSF56235">
    <property type="entry name" value="N-terminal nucleophile aminohydrolases (Ntn hydrolases)"/>
    <property type="match status" value="1"/>
</dbReference>
<dbReference type="EMBL" id="JANCLU010000001">
    <property type="protein sequence ID" value="MCP8936950.1"/>
    <property type="molecule type" value="Genomic_DNA"/>
</dbReference>
<evidence type="ECO:0000313" key="1">
    <source>
        <dbReference type="EMBL" id="MCP8936950.1"/>
    </source>
</evidence>
<dbReference type="InterPro" id="IPR029055">
    <property type="entry name" value="Ntn_hydrolases_N"/>
</dbReference>